<comment type="similarity">
    <text evidence="1">Belongs to the short-chain dehydrogenases/reductases (SDR) family.</text>
</comment>
<gene>
    <name evidence="2" type="ORF">QBC42DRAFT_265446</name>
</gene>
<organism evidence="2 3">
    <name type="scientific">Cladorrhinum samala</name>
    <dbReference type="NCBI Taxonomy" id="585594"/>
    <lineage>
        <taxon>Eukaryota</taxon>
        <taxon>Fungi</taxon>
        <taxon>Dikarya</taxon>
        <taxon>Ascomycota</taxon>
        <taxon>Pezizomycotina</taxon>
        <taxon>Sordariomycetes</taxon>
        <taxon>Sordariomycetidae</taxon>
        <taxon>Sordariales</taxon>
        <taxon>Podosporaceae</taxon>
        <taxon>Cladorrhinum</taxon>
    </lineage>
</organism>
<sequence>MASEKTIVFITGANSGIGLETVLALSQASPDFHILLGARSIERGEKALSEIRSSAAAHPGGPLKGTISVIQIDVSDEASIRAAASRIESDYGKLDALINNAGIVVTRPGCDTLTNLRETFETNVFGPMLLTEVLEPLLKKSNKTPYIIHVSSGLGSVGLRLDPDDQYKGVRAEAYRMSKAAMNMMAACHGYNYRAEGLGWKVCAFNPGYCVTNLTGAEDRENRTQKGARPARDPAEALVEIVQGKRDGDLAMSGIVDLDGGVLPW</sequence>
<dbReference type="PANTHER" id="PTHR43544">
    <property type="entry name" value="SHORT-CHAIN DEHYDROGENASE/REDUCTASE"/>
    <property type="match status" value="1"/>
</dbReference>
<dbReference type="GO" id="GO:0016491">
    <property type="term" value="F:oxidoreductase activity"/>
    <property type="evidence" value="ECO:0007669"/>
    <property type="project" value="TreeGrafter"/>
</dbReference>
<dbReference type="Pfam" id="PF00106">
    <property type="entry name" value="adh_short"/>
    <property type="match status" value="1"/>
</dbReference>
<evidence type="ECO:0000256" key="1">
    <source>
        <dbReference type="ARBA" id="ARBA00006484"/>
    </source>
</evidence>
<evidence type="ECO:0008006" key="4">
    <source>
        <dbReference type="Google" id="ProtNLM"/>
    </source>
</evidence>
<dbReference type="GO" id="GO:0019748">
    <property type="term" value="P:secondary metabolic process"/>
    <property type="evidence" value="ECO:0007669"/>
    <property type="project" value="TreeGrafter"/>
</dbReference>
<protein>
    <recommendedName>
        <fullName evidence="4">Short chain dehydrogenase</fullName>
    </recommendedName>
</protein>
<evidence type="ECO:0000313" key="3">
    <source>
        <dbReference type="Proteomes" id="UP001321749"/>
    </source>
</evidence>
<dbReference type="Gene3D" id="3.40.50.720">
    <property type="entry name" value="NAD(P)-binding Rossmann-like Domain"/>
    <property type="match status" value="1"/>
</dbReference>
<dbReference type="InterPro" id="IPR002347">
    <property type="entry name" value="SDR_fam"/>
</dbReference>
<dbReference type="AlphaFoldDB" id="A0AAV9HTZ7"/>
<dbReference type="PRINTS" id="PR00081">
    <property type="entry name" value="GDHRDH"/>
</dbReference>
<dbReference type="InterPro" id="IPR036291">
    <property type="entry name" value="NAD(P)-bd_dom_sf"/>
</dbReference>
<proteinExistence type="inferred from homology"/>
<accession>A0AAV9HTZ7</accession>
<name>A0AAV9HTZ7_9PEZI</name>
<dbReference type="Proteomes" id="UP001321749">
    <property type="component" value="Unassembled WGS sequence"/>
</dbReference>
<reference evidence="2" key="1">
    <citation type="journal article" date="2023" name="Mol. Phylogenet. Evol.">
        <title>Genome-scale phylogeny and comparative genomics of the fungal order Sordariales.</title>
        <authorList>
            <person name="Hensen N."/>
            <person name="Bonometti L."/>
            <person name="Westerberg I."/>
            <person name="Brannstrom I.O."/>
            <person name="Guillou S."/>
            <person name="Cros-Aarteil S."/>
            <person name="Calhoun S."/>
            <person name="Haridas S."/>
            <person name="Kuo A."/>
            <person name="Mondo S."/>
            <person name="Pangilinan J."/>
            <person name="Riley R."/>
            <person name="LaButti K."/>
            <person name="Andreopoulos B."/>
            <person name="Lipzen A."/>
            <person name="Chen C."/>
            <person name="Yan M."/>
            <person name="Daum C."/>
            <person name="Ng V."/>
            <person name="Clum A."/>
            <person name="Steindorff A."/>
            <person name="Ohm R.A."/>
            <person name="Martin F."/>
            <person name="Silar P."/>
            <person name="Natvig D.O."/>
            <person name="Lalanne C."/>
            <person name="Gautier V."/>
            <person name="Ament-Velasquez S.L."/>
            <person name="Kruys A."/>
            <person name="Hutchinson M.I."/>
            <person name="Powell A.J."/>
            <person name="Barry K."/>
            <person name="Miller A.N."/>
            <person name="Grigoriev I.V."/>
            <person name="Debuchy R."/>
            <person name="Gladieux P."/>
            <person name="Hiltunen Thoren M."/>
            <person name="Johannesson H."/>
        </authorList>
    </citation>
    <scope>NUCLEOTIDE SEQUENCE</scope>
    <source>
        <strain evidence="2">PSN324</strain>
    </source>
</reference>
<keyword evidence="3" id="KW-1185">Reference proteome</keyword>
<evidence type="ECO:0000313" key="2">
    <source>
        <dbReference type="EMBL" id="KAK4463529.1"/>
    </source>
</evidence>
<comment type="caution">
    <text evidence="2">The sequence shown here is derived from an EMBL/GenBank/DDBJ whole genome shotgun (WGS) entry which is preliminary data.</text>
</comment>
<dbReference type="EMBL" id="MU864958">
    <property type="protein sequence ID" value="KAK4463529.1"/>
    <property type="molecule type" value="Genomic_DNA"/>
</dbReference>
<dbReference type="SUPFAM" id="SSF51735">
    <property type="entry name" value="NAD(P)-binding Rossmann-fold domains"/>
    <property type="match status" value="1"/>
</dbReference>
<dbReference type="GO" id="GO:0005737">
    <property type="term" value="C:cytoplasm"/>
    <property type="evidence" value="ECO:0007669"/>
    <property type="project" value="TreeGrafter"/>
</dbReference>
<reference evidence="2" key="2">
    <citation type="submission" date="2023-06" db="EMBL/GenBank/DDBJ databases">
        <authorList>
            <consortium name="Lawrence Berkeley National Laboratory"/>
            <person name="Mondo S.J."/>
            <person name="Hensen N."/>
            <person name="Bonometti L."/>
            <person name="Westerberg I."/>
            <person name="Brannstrom I.O."/>
            <person name="Guillou S."/>
            <person name="Cros-Aarteil S."/>
            <person name="Calhoun S."/>
            <person name="Haridas S."/>
            <person name="Kuo A."/>
            <person name="Pangilinan J."/>
            <person name="Riley R."/>
            <person name="Labutti K."/>
            <person name="Andreopoulos B."/>
            <person name="Lipzen A."/>
            <person name="Chen C."/>
            <person name="Yanf M."/>
            <person name="Daum C."/>
            <person name="Ng V."/>
            <person name="Clum A."/>
            <person name="Steindorff A."/>
            <person name="Ohm R."/>
            <person name="Martin F."/>
            <person name="Silar P."/>
            <person name="Natvig D."/>
            <person name="Lalanne C."/>
            <person name="Gautier V."/>
            <person name="Ament-Velasquez S.L."/>
            <person name="Kruys A."/>
            <person name="Hutchinson M.I."/>
            <person name="Powell A.J."/>
            <person name="Barry K."/>
            <person name="Miller A.N."/>
            <person name="Grigoriev I.V."/>
            <person name="Debuchy R."/>
            <person name="Gladieux P."/>
            <person name="Thoren M.H."/>
            <person name="Johannesson H."/>
        </authorList>
    </citation>
    <scope>NUCLEOTIDE SEQUENCE</scope>
    <source>
        <strain evidence="2">PSN324</strain>
    </source>
</reference>
<dbReference type="InterPro" id="IPR051468">
    <property type="entry name" value="Fungal_SecMetab_SDRs"/>
</dbReference>
<dbReference type="PANTHER" id="PTHR43544:SF32">
    <property type="entry name" value="CHAIN DEHYDROGENASE, PUTATIVE (AFU_ORTHOLOGUE AFUA_5G01530)-RELATED"/>
    <property type="match status" value="1"/>
</dbReference>